<dbReference type="InterPro" id="IPR053144">
    <property type="entry name" value="Acetyltransferase_Butenolide"/>
</dbReference>
<dbReference type="Pfam" id="PF00583">
    <property type="entry name" value="Acetyltransf_1"/>
    <property type="match status" value="1"/>
</dbReference>
<comment type="caution">
    <text evidence="2">The sequence shown here is derived from an EMBL/GenBank/DDBJ whole genome shotgun (WGS) entry which is preliminary data.</text>
</comment>
<dbReference type="GO" id="GO:0016747">
    <property type="term" value="F:acyltransferase activity, transferring groups other than amino-acyl groups"/>
    <property type="evidence" value="ECO:0007669"/>
    <property type="project" value="InterPro"/>
</dbReference>
<dbReference type="InterPro" id="IPR016181">
    <property type="entry name" value="Acyl_CoA_acyltransferase"/>
</dbReference>
<protein>
    <submittedName>
        <fullName evidence="2">GNAT family N-acetyltransferase</fullName>
    </submittedName>
</protein>
<dbReference type="Gene3D" id="3.40.630.30">
    <property type="match status" value="1"/>
</dbReference>
<accession>A0A317ET52</accession>
<name>A0A317ET52_9SPHI</name>
<sequence length="148" mass="17097">MEIIENGFVFSDQKELLKIEAIHRYLSTESYWAKNIPLETVKRSIENALCFGIYKGGEQVGFARWITDKATFAWLCDVYIEEEYRGLGLSKKLMALMIFHPDLQGLRRYQLATLDAHGLYEQFGFSAIQNPERQMGIVVPNVYEKPVP</sequence>
<organism evidence="2 3">
    <name type="scientific">Pedobacter yonginense</name>
    <dbReference type="NCBI Taxonomy" id="651869"/>
    <lineage>
        <taxon>Bacteria</taxon>
        <taxon>Pseudomonadati</taxon>
        <taxon>Bacteroidota</taxon>
        <taxon>Sphingobacteriia</taxon>
        <taxon>Sphingobacteriales</taxon>
        <taxon>Sphingobacteriaceae</taxon>
        <taxon>Pedobacter</taxon>
    </lineage>
</organism>
<evidence type="ECO:0000313" key="2">
    <source>
        <dbReference type="EMBL" id="PWS29063.1"/>
    </source>
</evidence>
<dbReference type="PANTHER" id="PTHR43233">
    <property type="entry name" value="FAMILY N-ACETYLTRANSFERASE, PUTATIVE (AFU_ORTHOLOGUE AFUA_6G03350)-RELATED"/>
    <property type="match status" value="1"/>
</dbReference>
<keyword evidence="2" id="KW-0808">Transferase</keyword>
<dbReference type="EMBL" id="QGNZ01000001">
    <property type="protein sequence ID" value="PWS29063.1"/>
    <property type="molecule type" value="Genomic_DNA"/>
</dbReference>
<keyword evidence="3" id="KW-1185">Reference proteome</keyword>
<dbReference type="PANTHER" id="PTHR43233:SF1">
    <property type="entry name" value="FAMILY N-ACETYLTRANSFERASE, PUTATIVE (AFU_ORTHOLOGUE AFUA_6G03350)-RELATED"/>
    <property type="match status" value="1"/>
</dbReference>
<dbReference type="CDD" id="cd04301">
    <property type="entry name" value="NAT_SF"/>
    <property type="match status" value="1"/>
</dbReference>
<reference evidence="2 3" key="1">
    <citation type="submission" date="2018-05" db="EMBL/GenBank/DDBJ databases">
        <title>Pedobacter paludis sp. nov., isolated from wetland soil.</title>
        <authorList>
            <person name="Zhang Y."/>
            <person name="Wang G."/>
        </authorList>
    </citation>
    <scope>NUCLEOTIDE SEQUENCE [LARGE SCALE GENOMIC DNA]</scope>
    <source>
        <strain evidence="2 3">KCTC22721</strain>
    </source>
</reference>
<gene>
    <name evidence="2" type="ORF">DHW03_04305</name>
</gene>
<dbReference type="InterPro" id="IPR000182">
    <property type="entry name" value="GNAT_dom"/>
</dbReference>
<proteinExistence type="predicted"/>
<dbReference type="OrthoDB" id="3216107at2"/>
<dbReference type="AlphaFoldDB" id="A0A317ET52"/>
<feature type="domain" description="N-acetyltransferase" evidence="1">
    <location>
        <begin position="1"/>
        <end position="148"/>
    </location>
</feature>
<evidence type="ECO:0000313" key="3">
    <source>
        <dbReference type="Proteomes" id="UP000245379"/>
    </source>
</evidence>
<dbReference type="RefSeq" id="WP_109924492.1">
    <property type="nucleotide sequence ID" value="NZ_QGNZ01000001.1"/>
</dbReference>
<dbReference type="SUPFAM" id="SSF55729">
    <property type="entry name" value="Acyl-CoA N-acyltransferases (Nat)"/>
    <property type="match status" value="1"/>
</dbReference>
<dbReference type="Proteomes" id="UP000245379">
    <property type="component" value="Unassembled WGS sequence"/>
</dbReference>
<evidence type="ECO:0000259" key="1">
    <source>
        <dbReference type="PROSITE" id="PS51186"/>
    </source>
</evidence>
<dbReference type="PROSITE" id="PS51186">
    <property type="entry name" value="GNAT"/>
    <property type="match status" value="1"/>
</dbReference>